<dbReference type="Proteomes" id="UP000475079">
    <property type="component" value="Unassembled WGS sequence"/>
</dbReference>
<keyword evidence="2" id="KW-0012">Acyltransferase</keyword>
<evidence type="ECO:0000313" key="3">
    <source>
        <dbReference type="Proteomes" id="UP000475079"/>
    </source>
</evidence>
<evidence type="ECO:0000313" key="2">
    <source>
        <dbReference type="EMBL" id="MPQ51422.1"/>
    </source>
</evidence>
<evidence type="ECO:0000259" key="1">
    <source>
        <dbReference type="PROSITE" id="PS51186"/>
    </source>
</evidence>
<organism evidence="2 3">
    <name type="scientific">Citrobacter telavivensis</name>
    <dbReference type="NCBI Taxonomy" id="2653932"/>
    <lineage>
        <taxon>Bacteria</taxon>
        <taxon>Pseudomonadati</taxon>
        <taxon>Pseudomonadota</taxon>
        <taxon>Gammaproteobacteria</taxon>
        <taxon>Enterobacterales</taxon>
        <taxon>Enterobacteriaceae</taxon>
        <taxon>Citrobacter</taxon>
    </lineage>
</organism>
<dbReference type="EC" id="2.3.1.-" evidence="2"/>
<dbReference type="SUPFAM" id="SSF55729">
    <property type="entry name" value="Acyl-CoA N-acyltransferases (Nat)"/>
    <property type="match status" value="1"/>
</dbReference>
<accession>A0A6L5E7G3</accession>
<feature type="domain" description="N-acetyltransferase" evidence="1">
    <location>
        <begin position="4"/>
        <end position="149"/>
    </location>
</feature>
<protein>
    <submittedName>
        <fullName evidence="2">GNAT family N-acetyltransferase</fullName>
        <ecNumber evidence="2">2.3.1.-</ecNumber>
    </submittedName>
</protein>
<keyword evidence="2" id="KW-0808">Transferase</keyword>
<dbReference type="Pfam" id="PF13673">
    <property type="entry name" value="Acetyltransf_10"/>
    <property type="match status" value="1"/>
</dbReference>
<dbReference type="PANTHER" id="PTHR43451">
    <property type="entry name" value="ACETYLTRANSFERASE (GNAT) FAMILY PROTEIN"/>
    <property type="match status" value="1"/>
</dbReference>
<dbReference type="CDD" id="cd04301">
    <property type="entry name" value="NAT_SF"/>
    <property type="match status" value="1"/>
</dbReference>
<dbReference type="PANTHER" id="PTHR43451:SF1">
    <property type="entry name" value="ACETYLTRANSFERASE"/>
    <property type="match status" value="1"/>
</dbReference>
<dbReference type="InterPro" id="IPR016181">
    <property type="entry name" value="Acyl_CoA_acyltransferase"/>
</dbReference>
<dbReference type="InterPro" id="IPR000182">
    <property type="entry name" value="GNAT_dom"/>
</dbReference>
<reference evidence="2 3" key="1">
    <citation type="submission" date="2019-10" db="EMBL/GenBank/DDBJ databases">
        <title>Characterization of a new Citrobacter species.</title>
        <authorList>
            <person name="Goncalves Ribeiro T."/>
            <person name="Izdebski R."/>
            <person name="Urbanowicz P."/>
            <person name="Carmeli Y."/>
            <person name="Gniadkowski M."/>
            <person name="Peixe L."/>
        </authorList>
    </citation>
    <scope>NUCLEOTIDE SEQUENCE [LARGE SCALE GENOMIC DNA]</scope>
    <source>
        <strain evidence="2 3">NMI7905_11</strain>
    </source>
</reference>
<dbReference type="RefSeq" id="WP_152405778.1">
    <property type="nucleotide sequence ID" value="NZ_WHIY01000006.1"/>
</dbReference>
<dbReference type="InterPro" id="IPR052564">
    <property type="entry name" value="N-acetyltrans/Recomb-assoc"/>
</dbReference>
<keyword evidence="3" id="KW-1185">Reference proteome</keyword>
<dbReference type="GO" id="GO:0016747">
    <property type="term" value="F:acyltransferase activity, transferring groups other than amino-acyl groups"/>
    <property type="evidence" value="ECO:0007669"/>
    <property type="project" value="InterPro"/>
</dbReference>
<sequence length="150" mass="17062">MTAMIIREYKERDFLALCEIFLRAVKETARRDYSAQQVAAWAQIDEATWRQKLATSEVQVAVVDEQPVGFISVAGNDIDLLFVAPEFNGQGIAGRLLKPWIARGDGLTVEASITAKPFFERQGFQVVAQQKVECRGEWFINYRMQYNNVP</sequence>
<gene>
    <name evidence="2" type="ORF">GBB84_10930</name>
</gene>
<proteinExistence type="predicted"/>
<dbReference type="Gene3D" id="3.40.630.30">
    <property type="match status" value="1"/>
</dbReference>
<dbReference type="NCBIfam" id="NF007338">
    <property type="entry name" value="PRK09831.1"/>
    <property type="match status" value="1"/>
</dbReference>
<dbReference type="PROSITE" id="PS51186">
    <property type="entry name" value="GNAT"/>
    <property type="match status" value="1"/>
</dbReference>
<dbReference type="AlphaFoldDB" id="A0A6L5E7G3"/>
<comment type="caution">
    <text evidence="2">The sequence shown here is derived from an EMBL/GenBank/DDBJ whole genome shotgun (WGS) entry which is preliminary data.</text>
</comment>
<dbReference type="EMBL" id="WHIY01000006">
    <property type="protein sequence ID" value="MPQ51422.1"/>
    <property type="molecule type" value="Genomic_DNA"/>
</dbReference>
<name>A0A6L5E7G3_9ENTR</name>